<dbReference type="Gene3D" id="3.20.20.70">
    <property type="entry name" value="Aldolase class I"/>
    <property type="match status" value="1"/>
</dbReference>
<dbReference type="Pfam" id="PF04459">
    <property type="entry name" value="DUF512"/>
    <property type="match status" value="1"/>
</dbReference>
<dbReference type="PROSITE" id="PS50106">
    <property type="entry name" value="PDZ"/>
    <property type="match status" value="1"/>
</dbReference>
<evidence type="ECO:0000259" key="1">
    <source>
        <dbReference type="PROSITE" id="PS50106"/>
    </source>
</evidence>
<organism evidence="2">
    <name type="scientific">anaerobic digester metagenome</name>
    <dbReference type="NCBI Taxonomy" id="1263854"/>
    <lineage>
        <taxon>unclassified sequences</taxon>
        <taxon>metagenomes</taxon>
        <taxon>ecological metagenomes</taxon>
    </lineage>
</organism>
<sequence>MKSGGLTVARVKPGSIAEEIGIGQGDRLIAVNGTPVCDLIDYRFLEADEDISLELKKADGEEWVLELEKDYDQDLGLEFDGAGFGRTIRCSNKCIFCFVDQMPPGMRKTLYVKDDDYRLSFWSGNFITLTNVTGKEMQRIVSMRLSPLYISVHSTNPELRRRMLGNSKAGLIMEQLQELATAGIEMHTQVVACPGLNDGRELARTVEDLSGLWPEVRSLAVVPVGLTRFRQSCYPLRCYTREEARRLLRWLQARQEEFLRTMGNPFVFASDEFYLLSGEEIPPVERYAGFPQLENGVGLTRLFLDEWEEVKARLFRKRVEKKITLLTGVLGEQLLEPVAAALNRVEGLQAILKVVRNGFFGESTTVAGLITGTDLLSQVLPSETGDLLVLPAISLKKEEPVFLDGTSLPELSRCLKVPVAAVAGPGQLVDVLLEGPQKAAWFTRAGC</sequence>
<dbReference type="InterPro" id="IPR013785">
    <property type="entry name" value="Aldolase_TIM"/>
</dbReference>
<evidence type="ECO:0000313" key="2">
    <source>
        <dbReference type="EMBL" id="VFU15011.1"/>
    </source>
</evidence>
<gene>
    <name evidence="2" type="ORF">SCFA_2800007</name>
</gene>
<protein>
    <recommendedName>
        <fullName evidence="1">PDZ domain-containing protein</fullName>
    </recommendedName>
</protein>
<feature type="domain" description="PDZ" evidence="1">
    <location>
        <begin position="1"/>
        <end position="36"/>
    </location>
</feature>
<dbReference type="EMBL" id="CAADRN010000202">
    <property type="protein sequence ID" value="VFU15011.1"/>
    <property type="molecule type" value="Genomic_DNA"/>
</dbReference>
<dbReference type="InterPro" id="IPR058240">
    <property type="entry name" value="rSAM_sf"/>
</dbReference>
<dbReference type="Pfam" id="PF17820">
    <property type="entry name" value="PDZ_6"/>
    <property type="match status" value="1"/>
</dbReference>
<dbReference type="InterPro" id="IPR045375">
    <property type="entry name" value="Put_radical_SAM-like_N"/>
</dbReference>
<dbReference type="Pfam" id="PF19238">
    <property type="entry name" value="Radical_SAM_2"/>
    <property type="match status" value="1"/>
</dbReference>
<dbReference type="InterPro" id="IPR041489">
    <property type="entry name" value="PDZ_6"/>
</dbReference>
<dbReference type="InterPro" id="IPR036034">
    <property type="entry name" value="PDZ_sf"/>
</dbReference>
<dbReference type="AlphaFoldDB" id="A0A485M2P8"/>
<accession>A0A485M2P8</accession>
<dbReference type="InterPro" id="IPR007549">
    <property type="entry name" value="DUF512"/>
</dbReference>
<dbReference type="Gene3D" id="2.30.42.10">
    <property type="match status" value="1"/>
</dbReference>
<reference evidence="2" key="1">
    <citation type="submission" date="2019-03" db="EMBL/GenBank/DDBJ databases">
        <authorList>
            <person name="Hao L."/>
        </authorList>
    </citation>
    <scope>NUCLEOTIDE SEQUENCE</scope>
</reference>
<proteinExistence type="predicted"/>
<name>A0A485M2P8_9ZZZZ</name>
<dbReference type="SUPFAM" id="SSF50156">
    <property type="entry name" value="PDZ domain-like"/>
    <property type="match status" value="1"/>
</dbReference>
<dbReference type="SUPFAM" id="SSF102114">
    <property type="entry name" value="Radical SAM enzymes"/>
    <property type="match status" value="1"/>
</dbReference>
<dbReference type="InterPro" id="IPR001478">
    <property type="entry name" value="PDZ"/>
</dbReference>